<dbReference type="STRING" id="1220589.CD32_22755"/>
<proteinExistence type="predicted"/>
<evidence type="ECO:0000259" key="1">
    <source>
        <dbReference type="Pfam" id="PF01636"/>
    </source>
</evidence>
<dbReference type="Proteomes" id="UP000030437">
    <property type="component" value="Unassembled WGS sequence"/>
</dbReference>
<protein>
    <recommendedName>
        <fullName evidence="1">Aminoglycoside phosphotransferase domain-containing protein</fullName>
    </recommendedName>
</protein>
<dbReference type="PANTHER" id="PTHR41283">
    <property type="entry name" value="AMINOGLYCOSIDE PHOSPHOTRANSFERASE"/>
    <property type="match status" value="1"/>
</dbReference>
<dbReference type="RefSeq" id="WP_036159314.1">
    <property type="nucleotide sequence ID" value="NZ_AVCX01000001.1"/>
</dbReference>
<dbReference type="AlphaFoldDB" id="A0A0A3IF59"/>
<name>A0A0A3IF59_9BACI</name>
<dbReference type="Pfam" id="PF01636">
    <property type="entry name" value="APH"/>
    <property type="match status" value="1"/>
</dbReference>
<dbReference type="Gene3D" id="3.30.200.20">
    <property type="entry name" value="Phosphorylase Kinase, domain 1"/>
    <property type="match status" value="1"/>
</dbReference>
<dbReference type="eggNOG" id="COG3173">
    <property type="taxonomic scope" value="Bacteria"/>
</dbReference>
<keyword evidence="3" id="KW-1185">Reference proteome</keyword>
<feature type="domain" description="Aminoglycoside phosphotransferase" evidence="1">
    <location>
        <begin position="8"/>
        <end position="223"/>
    </location>
</feature>
<dbReference type="InterPro" id="IPR011009">
    <property type="entry name" value="Kinase-like_dom_sf"/>
</dbReference>
<evidence type="ECO:0000313" key="2">
    <source>
        <dbReference type="EMBL" id="KGR82115.1"/>
    </source>
</evidence>
<dbReference type="Gene3D" id="3.90.1200.10">
    <property type="match status" value="1"/>
</dbReference>
<gene>
    <name evidence="2" type="ORF">CD32_22755</name>
</gene>
<evidence type="ECO:0000313" key="3">
    <source>
        <dbReference type="Proteomes" id="UP000030437"/>
    </source>
</evidence>
<dbReference type="EMBL" id="JPVP01000060">
    <property type="protein sequence ID" value="KGR82115.1"/>
    <property type="molecule type" value="Genomic_DNA"/>
</dbReference>
<dbReference type="PANTHER" id="PTHR41283:SF1">
    <property type="entry name" value="AMINOGLYCOSIDE PHOSPHOTRANSFERASE DOMAIN-CONTAINING PROTEIN"/>
    <property type="match status" value="1"/>
</dbReference>
<organism evidence="2 3">
    <name type="scientific">Lysinibacillus odysseyi 34hs-1 = NBRC 100172</name>
    <dbReference type="NCBI Taxonomy" id="1220589"/>
    <lineage>
        <taxon>Bacteria</taxon>
        <taxon>Bacillati</taxon>
        <taxon>Bacillota</taxon>
        <taxon>Bacilli</taxon>
        <taxon>Bacillales</taxon>
        <taxon>Bacillaceae</taxon>
        <taxon>Lysinibacillus</taxon>
    </lineage>
</organism>
<comment type="caution">
    <text evidence="2">The sequence shown here is derived from an EMBL/GenBank/DDBJ whole genome shotgun (WGS) entry which is preliminary data.</text>
</comment>
<reference evidence="2 3" key="1">
    <citation type="submission" date="2014-02" db="EMBL/GenBank/DDBJ databases">
        <title>Draft genome sequence of Lysinibacillus odysseyi NBRC 100172.</title>
        <authorList>
            <person name="Zhang F."/>
            <person name="Wang G."/>
            <person name="Zhang L."/>
        </authorList>
    </citation>
    <scope>NUCLEOTIDE SEQUENCE [LARGE SCALE GENOMIC DNA]</scope>
    <source>
        <strain evidence="2 3">NBRC 100172</strain>
    </source>
</reference>
<accession>A0A0A3IF59</accession>
<dbReference type="SUPFAM" id="SSF56112">
    <property type="entry name" value="Protein kinase-like (PK-like)"/>
    <property type="match status" value="1"/>
</dbReference>
<dbReference type="InterPro" id="IPR002575">
    <property type="entry name" value="Aminoglycoside_PTrfase"/>
</dbReference>
<sequence>MLNEYTVLHPITKGFSNDQKFVVQDGGKKVIVRLFEGNQERREQEFRILRMLERLGANTLRAISIEEGKMVTSFIEGTDAEETIDNLTEEEQYAIGWEVSRDLLKIHSIKAEENTWYDYQLAKYEKYVKRYRELPMEIVGDEQVIRFIEERIPLMKERPSVLQHDDFHLSNLIIHNGKYAGAIDFGRFDWGDPVCDFIKLGMFSTEKSVPFAVGLIEGYHSGKPPQLFWELYALYLAMNVFSSAVWGHIQGNEEVMLRHIERFMRDHEGFTKSIPAWYKA</sequence>